<reference evidence="1 2" key="1">
    <citation type="submission" date="2014-12" db="EMBL/GenBank/DDBJ databases">
        <title>Denitrispirillum autotrophicum gen. nov., sp. nov., Denitrifying, Facultatively Autotrophic Bacteria Isolated from Rice Paddy Soil.</title>
        <authorList>
            <person name="Ishii S."/>
            <person name="Ashida N."/>
            <person name="Ohno H."/>
            <person name="Otsuka S."/>
            <person name="Yokota A."/>
            <person name="Senoo K."/>
        </authorList>
    </citation>
    <scope>NUCLEOTIDE SEQUENCE [LARGE SCALE GENOMIC DNA]</scope>
    <source>
        <strain evidence="1 2">TSA66</strain>
    </source>
</reference>
<evidence type="ECO:0000313" key="1">
    <source>
        <dbReference type="EMBL" id="KIF81628.1"/>
    </source>
</evidence>
<name>A0A0C1Y3E6_9BURK</name>
<evidence type="ECO:0008006" key="3">
    <source>
        <dbReference type="Google" id="ProtNLM"/>
    </source>
</evidence>
<dbReference type="Gene3D" id="1.10.4000.10">
    <property type="entry name" value="Flagellar transcriptional activator FlhD"/>
    <property type="match status" value="1"/>
</dbReference>
<comment type="caution">
    <text evidence="1">The sequence shown here is derived from an EMBL/GenBank/DDBJ whole genome shotgun (WGS) entry which is preliminary data.</text>
</comment>
<accession>A0A0C1Y3E6</accession>
<protein>
    <recommendedName>
        <fullName evidence="3">Flagellar transcriptional regulator FlhD</fullName>
    </recommendedName>
</protein>
<keyword evidence="2" id="KW-1185">Reference proteome</keyword>
<evidence type="ECO:0000313" key="2">
    <source>
        <dbReference type="Proteomes" id="UP000031572"/>
    </source>
</evidence>
<dbReference type="AlphaFoldDB" id="A0A0C1Y3E6"/>
<dbReference type="EMBL" id="JWJG01000028">
    <property type="protein sequence ID" value="KIF81628.1"/>
    <property type="molecule type" value="Genomic_DNA"/>
</dbReference>
<dbReference type="OrthoDB" id="8704056at2"/>
<dbReference type="SUPFAM" id="SSF63592">
    <property type="entry name" value="Flagellar transcriptional activator FlhD"/>
    <property type="match status" value="1"/>
</dbReference>
<gene>
    <name evidence="1" type="ORF">TSA66_13815</name>
</gene>
<dbReference type="Proteomes" id="UP000031572">
    <property type="component" value="Unassembled WGS sequence"/>
</dbReference>
<sequence length="112" mass="12323">MTNAVQFSDVQLLNLSFLLAIQASIRRDPVAACYKFKLCAEVATKLTDIPPEKIQAFVANLAHESVFTLRQDLLQMLEAPPGLLRPLSTVHVPEPQGPLAPPAERRAVPIVR</sequence>
<proteinExistence type="predicted"/>
<organism evidence="1 2">
    <name type="scientific">Noviherbaspirillum autotrophicum</name>
    <dbReference type="NCBI Taxonomy" id="709839"/>
    <lineage>
        <taxon>Bacteria</taxon>
        <taxon>Pseudomonadati</taxon>
        <taxon>Pseudomonadota</taxon>
        <taxon>Betaproteobacteria</taxon>
        <taxon>Burkholderiales</taxon>
        <taxon>Oxalobacteraceae</taxon>
        <taxon>Noviherbaspirillum</taxon>
    </lineage>
</organism>
<dbReference type="RefSeq" id="WP_040040449.1">
    <property type="nucleotide sequence ID" value="NZ_JWJG01000028.1"/>
</dbReference>
<dbReference type="InterPro" id="IPR036194">
    <property type="entry name" value="FlhD_sf"/>
</dbReference>